<dbReference type="Pfam" id="PF00892">
    <property type="entry name" value="EamA"/>
    <property type="match status" value="1"/>
</dbReference>
<keyword evidence="4" id="KW-1003">Cell membrane</keyword>
<dbReference type="OrthoDB" id="369870at2"/>
<gene>
    <name evidence="10" type="primary">rarD</name>
    <name evidence="10" type="ORF">D3874_10065</name>
</gene>
<feature type="transmembrane region" description="Helical" evidence="8">
    <location>
        <begin position="112"/>
        <end position="129"/>
    </location>
</feature>
<feature type="transmembrane region" description="Helical" evidence="8">
    <location>
        <begin position="252"/>
        <end position="270"/>
    </location>
</feature>
<dbReference type="GO" id="GO:0005886">
    <property type="term" value="C:plasma membrane"/>
    <property type="evidence" value="ECO:0007669"/>
    <property type="project" value="UniProtKB-SubCell"/>
</dbReference>
<evidence type="ECO:0000313" key="11">
    <source>
        <dbReference type="Proteomes" id="UP000284605"/>
    </source>
</evidence>
<evidence type="ECO:0000256" key="5">
    <source>
        <dbReference type="ARBA" id="ARBA00022692"/>
    </source>
</evidence>
<dbReference type="NCBIfam" id="TIGR00688">
    <property type="entry name" value="rarD"/>
    <property type="match status" value="1"/>
</dbReference>
<keyword evidence="11" id="KW-1185">Reference proteome</keyword>
<dbReference type="SUPFAM" id="SSF103481">
    <property type="entry name" value="Multidrug resistance efflux transporter EmrE"/>
    <property type="match status" value="2"/>
</dbReference>
<name>A0A418WBE8_9PROT</name>
<evidence type="ECO:0000256" key="1">
    <source>
        <dbReference type="ARBA" id="ARBA00004651"/>
    </source>
</evidence>
<feature type="transmembrane region" description="Helical" evidence="8">
    <location>
        <begin position="276"/>
        <end position="296"/>
    </location>
</feature>
<evidence type="ECO:0000256" key="2">
    <source>
        <dbReference type="ARBA" id="ARBA00007362"/>
    </source>
</evidence>
<feature type="transmembrane region" description="Helical" evidence="8">
    <location>
        <begin position="51"/>
        <end position="69"/>
    </location>
</feature>
<proteinExistence type="inferred from homology"/>
<dbReference type="InterPro" id="IPR004626">
    <property type="entry name" value="RarD"/>
</dbReference>
<dbReference type="InterPro" id="IPR000620">
    <property type="entry name" value="EamA_dom"/>
</dbReference>
<evidence type="ECO:0000256" key="3">
    <source>
        <dbReference type="ARBA" id="ARBA00022448"/>
    </source>
</evidence>
<dbReference type="Proteomes" id="UP000284605">
    <property type="component" value="Unassembled WGS sequence"/>
</dbReference>
<dbReference type="EMBL" id="QYUK01000011">
    <property type="protein sequence ID" value="RJF87329.1"/>
    <property type="molecule type" value="Genomic_DNA"/>
</dbReference>
<accession>A0A418WBE8</accession>
<evidence type="ECO:0000256" key="7">
    <source>
        <dbReference type="ARBA" id="ARBA00023136"/>
    </source>
</evidence>
<comment type="subcellular location">
    <subcellularLocation>
        <location evidence="1">Cell membrane</location>
        <topology evidence="1">Multi-pass membrane protein</topology>
    </subcellularLocation>
</comment>
<sequence>MSDSQVTADARQRSLTGGIYAVVAFTAWATLVHYWKMLGQVPALEVMLNRAVWSVVFILGLLALTGRLDGLARELREPRRLAVFAVTAALLAGNWYLFIWSVQAGRALEASLGYYINPLVNVLLGVIVLNEKLSRPRQAAVALAALGVTILTVHLGVPPWIALLLAGSFGLYGLLRKMAPADPLVGFAIESLAMAVVALPWLAALELQGQGSLFRLGWQTDALLLLAGVVTALPLIWFNAAAKRLTLSSLGLFQYIAPTGMFVIAVFAYGETFTTYHLVTFGLIWAALVLVAIESIRTMRRQNQ</sequence>
<feature type="transmembrane region" description="Helical" evidence="8">
    <location>
        <begin position="12"/>
        <end position="31"/>
    </location>
</feature>
<keyword evidence="6 8" id="KW-1133">Transmembrane helix</keyword>
<dbReference type="InterPro" id="IPR037185">
    <property type="entry name" value="EmrE-like"/>
</dbReference>
<dbReference type="RefSeq" id="WP_119777971.1">
    <property type="nucleotide sequence ID" value="NZ_QYUK01000011.1"/>
</dbReference>
<comment type="similarity">
    <text evidence="2">Belongs to the EamA transporter family.</text>
</comment>
<feature type="transmembrane region" description="Helical" evidence="8">
    <location>
        <begin position="222"/>
        <end position="240"/>
    </location>
</feature>
<feature type="transmembrane region" description="Helical" evidence="8">
    <location>
        <begin position="81"/>
        <end position="100"/>
    </location>
</feature>
<evidence type="ECO:0000313" key="10">
    <source>
        <dbReference type="EMBL" id="RJF87329.1"/>
    </source>
</evidence>
<feature type="domain" description="EamA" evidence="9">
    <location>
        <begin position="16"/>
        <end position="152"/>
    </location>
</feature>
<evidence type="ECO:0000256" key="4">
    <source>
        <dbReference type="ARBA" id="ARBA00022475"/>
    </source>
</evidence>
<protein>
    <submittedName>
        <fullName evidence="10">EamA family transporter RarD</fullName>
    </submittedName>
</protein>
<dbReference type="PANTHER" id="PTHR22911:SF137">
    <property type="entry name" value="SOLUTE CARRIER FAMILY 35 MEMBER G2-RELATED"/>
    <property type="match status" value="1"/>
</dbReference>
<evidence type="ECO:0000256" key="8">
    <source>
        <dbReference type="SAM" id="Phobius"/>
    </source>
</evidence>
<feature type="transmembrane region" description="Helical" evidence="8">
    <location>
        <begin position="136"/>
        <end position="153"/>
    </location>
</feature>
<keyword evidence="3" id="KW-0813">Transport</keyword>
<evidence type="ECO:0000256" key="6">
    <source>
        <dbReference type="ARBA" id="ARBA00022989"/>
    </source>
</evidence>
<dbReference type="AlphaFoldDB" id="A0A418WBE8"/>
<dbReference type="PANTHER" id="PTHR22911">
    <property type="entry name" value="ACYL-MALONYL CONDENSING ENZYME-RELATED"/>
    <property type="match status" value="1"/>
</dbReference>
<evidence type="ECO:0000259" key="9">
    <source>
        <dbReference type="Pfam" id="PF00892"/>
    </source>
</evidence>
<organism evidence="10 11">
    <name type="scientific">Oleomonas cavernae</name>
    <dbReference type="NCBI Taxonomy" id="2320859"/>
    <lineage>
        <taxon>Bacteria</taxon>
        <taxon>Pseudomonadati</taxon>
        <taxon>Pseudomonadota</taxon>
        <taxon>Alphaproteobacteria</taxon>
        <taxon>Acetobacterales</taxon>
        <taxon>Acetobacteraceae</taxon>
        <taxon>Oleomonas</taxon>
    </lineage>
</organism>
<keyword evidence="5 8" id="KW-0812">Transmembrane</keyword>
<comment type="caution">
    <text evidence="10">The sequence shown here is derived from an EMBL/GenBank/DDBJ whole genome shotgun (WGS) entry which is preliminary data.</text>
</comment>
<keyword evidence="7 8" id="KW-0472">Membrane</keyword>
<reference evidence="10 11" key="1">
    <citation type="submission" date="2018-09" db="EMBL/GenBank/DDBJ databases">
        <authorList>
            <person name="Zhu H."/>
        </authorList>
    </citation>
    <scope>NUCLEOTIDE SEQUENCE [LARGE SCALE GENOMIC DNA]</scope>
    <source>
        <strain evidence="10 11">K1W22B-8</strain>
    </source>
</reference>